<evidence type="ECO:0000313" key="3">
    <source>
        <dbReference type="EMBL" id="KZS90815.1"/>
    </source>
</evidence>
<evidence type="ECO:0000259" key="2">
    <source>
        <dbReference type="PROSITE" id="PS50181"/>
    </source>
</evidence>
<feature type="region of interest" description="Disordered" evidence="1">
    <location>
        <begin position="72"/>
        <end position="107"/>
    </location>
</feature>
<organism evidence="3 4">
    <name type="scientific">Sistotremastrum niveocremeum HHB9708</name>
    <dbReference type="NCBI Taxonomy" id="1314777"/>
    <lineage>
        <taxon>Eukaryota</taxon>
        <taxon>Fungi</taxon>
        <taxon>Dikarya</taxon>
        <taxon>Basidiomycota</taxon>
        <taxon>Agaricomycotina</taxon>
        <taxon>Agaricomycetes</taxon>
        <taxon>Sistotremastrales</taxon>
        <taxon>Sistotremastraceae</taxon>
        <taxon>Sertulicium</taxon>
        <taxon>Sertulicium niveocremeum</taxon>
    </lineage>
</organism>
<dbReference type="AlphaFoldDB" id="A0A164RRM1"/>
<dbReference type="SUPFAM" id="SSF81383">
    <property type="entry name" value="F-box domain"/>
    <property type="match status" value="1"/>
</dbReference>
<feature type="region of interest" description="Disordered" evidence="1">
    <location>
        <begin position="1"/>
        <end position="28"/>
    </location>
</feature>
<dbReference type="Proteomes" id="UP000076722">
    <property type="component" value="Unassembled WGS sequence"/>
</dbReference>
<gene>
    <name evidence="3" type="ORF">SISNIDRAFT_519050</name>
</gene>
<accession>A0A164RRM1</accession>
<reference evidence="3 4" key="1">
    <citation type="journal article" date="2016" name="Mol. Biol. Evol.">
        <title>Comparative Genomics of Early-Diverging Mushroom-Forming Fungi Provides Insights into the Origins of Lignocellulose Decay Capabilities.</title>
        <authorList>
            <person name="Nagy L.G."/>
            <person name="Riley R."/>
            <person name="Tritt A."/>
            <person name="Adam C."/>
            <person name="Daum C."/>
            <person name="Floudas D."/>
            <person name="Sun H."/>
            <person name="Yadav J.S."/>
            <person name="Pangilinan J."/>
            <person name="Larsson K.H."/>
            <person name="Matsuura K."/>
            <person name="Barry K."/>
            <person name="Labutti K."/>
            <person name="Kuo R."/>
            <person name="Ohm R.A."/>
            <person name="Bhattacharya S.S."/>
            <person name="Shirouzu T."/>
            <person name="Yoshinaga Y."/>
            <person name="Martin F.M."/>
            <person name="Grigoriev I.V."/>
            <person name="Hibbett D.S."/>
        </authorList>
    </citation>
    <scope>NUCLEOTIDE SEQUENCE [LARGE SCALE GENOMIC DNA]</scope>
    <source>
        <strain evidence="3 4">HHB9708</strain>
    </source>
</reference>
<evidence type="ECO:0000256" key="1">
    <source>
        <dbReference type="SAM" id="MobiDB-lite"/>
    </source>
</evidence>
<dbReference type="PROSITE" id="PS50181">
    <property type="entry name" value="FBOX"/>
    <property type="match status" value="1"/>
</dbReference>
<sequence>MHVVETEEAGLAWTGGDERSNVKASTQSHTRTPIPTFVVDSIIASDAILARIRTRSTHIYARQLFDPVSNNLRLGPKTRTKQPVKQPVKETTGHWTETGPATCGHDRRPRLQLPVEHFCERSSQAHTRPKDMGILALPAELSLECLEGLSIQDVINVAQTCSRLRSLVLSNRLALLNTSNSHAIAAPRGSAIADLSSQCLYKIALKSAAVSKRLHSGSPQKRLVSTKQSFYDMSSLSLNPPWRDWSPWFFFLSEDILAFRRARSVVVLKCSPCDSAPSTWHRWTQLDLEEEELYQVRYSISQDGHSLIVASVALYPTRLKVDEICLTDENFGIRKTHLRLLTQDTEMFSLSVEDPYVAMVFTDRQILIINWRACVGAIYELEDPDRINDGPVLEGILDNGHVLESGNSLVFRPGEPVAVFLLFESGGITLHTIDIPSDMPVIQSFSADISGWTIRVLSARSQFTHNFPNLNGLEKTFSLLGFRSRSALSWMFDIATEDVEHNPDFGALYQWSRKVISFRHSIDLSTRCSKPRRESVVRSLKMCKVREENFECTRRSWISDTAFQFVLPQGRFTILIPIFEDEHGRGGSFVHLELPMFLKNSVRQSEWWNTCLFDTPSGKLYVFLPTGIHVLQY</sequence>
<dbReference type="EMBL" id="KV419419">
    <property type="protein sequence ID" value="KZS90815.1"/>
    <property type="molecule type" value="Genomic_DNA"/>
</dbReference>
<feature type="domain" description="F-box" evidence="2">
    <location>
        <begin position="131"/>
        <end position="173"/>
    </location>
</feature>
<protein>
    <recommendedName>
        <fullName evidence="2">F-box domain-containing protein</fullName>
    </recommendedName>
</protein>
<evidence type="ECO:0000313" key="4">
    <source>
        <dbReference type="Proteomes" id="UP000076722"/>
    </source>
</evidence>
<name>A0A164RRM1_9AGAM</name>
<keyword evidence="4" id="KW-1185">Reference proteome</keyword>
<dbReference type="InterPro" id="IPR036047">
    <property type="entry name" value="F-box-like_dom_sf"/>
</dbReference>
<dbReference type="Pfam" id="PF00646">
    <property type="entry name" value="F-box"/>
    <property type="match status" value="1"/>
</dbReference>
<dbReference type="InterPro" id="IPR001810">
    <property type="entry name" value="F-box_dom"/>
</dbReference>
<proteinExistence type="predicted"/>